<keyword evidence="1" id="KW-1133">Transmembrane helix</keyword>
<evidence type="ECO:0000313" key="3">
    <source>
        <dbReference type="Proteomes" id="UP000315369"/>
    </source>
</evidence>
<sequence>MRTAPPSTAYRAALGLALFASLILIWLSLGVGIIGADGDRTNLVYGGVLLVGLAGAFVVRLRAAGMARTLVAMAFTQAVIAGVAVLAGWGMPWSPPVELLTLNAGFIAMFLGSAWLFQRGAHGRLEAR</sequence>
<dbReference type="AlphaFoldDB" id="A0A540WJ22"/>
<dbReference type="RefSeq" id="WP_141649114.1">
    <property type="nucleotide sequence ID" value="NZ_VIFM01000403.1"/>
</dbReference>
<organism evidence="2 3">
    <name type="scientific">Myxococcus llanfairpwllgwyngyllgogerychwyrndrobwllllantysiliogogogochensis</name>
    <dbReference type="NCBI Taxonomy" id="2590453"/>
    <lineage>
        <taxon>Bacteria</taxon>
        <taxon>Pseudomonadati</taxon>
        <taxon>Myxococcota</taxon>
        <taxon>Myxococcia</taxon>
        <taxon>Myxococcales</taxon>
        <taxon>Cystobacterineae</taxon>
        <taxon>Myxococcaceae</taxon>
        <taxon>Myxococcus</taxon>
    </lineage>
</organism>
<gene>
    <name evidence="2" type="ORF">FJV41_46820</name>
</gene>
<dbReference type="EMBL" id="VIFM01000403">
    <property type="protein sequence ID" value="TQF09018.1"/>
    <property type="molecule type" value="Genomic_DNA"/>
</dbReference>
<keyword evidence="1" id="KW-0812">Transmembrane</keyword>
<reference evidence="2 3" key="1">
    <citation type="submission" date="2019-06" db="EMBL/GenBank/DDBJ databases">
        <authorList>
            <person name="Livingstone P."/>
            <person name="Whitworth D."/>
        </authorList>
    </citation>
    <scope>NUCLEOTIDE SEQUENCE [LARGE SCALE GENOMIC DNA]</scope>
    <source>
        <strain evidence="2 3">AM401</strain>
    </source>
</reference>
<dbReference type="OrthoDB" id="9813621at2"/>
<feature type="transmembrane region" description="Helical" evidence="1">
    <location>
        <begin position="42"/>
        <end position="59"/>
    </location>
</feature>
<feature type="transmembrane region" description="Helical" evidence="1">
    <location>
        <begin position="12"/>
        <end position="36"/>
    </location>
</feature>
<comment type="caution">
    <text evidence="2">The sequence shown here is derived from an EMBL/GenBank/DDBJ whole genome shotgun (WGS) entry which is preliminary data.</text>
</comment>
<dbReference type="Proteomes" id="UP000315369">
    <property type="component" value="Unassembled WGS sequence"/>
</dbReference>
<feature type="transmembrane region" description="Helical" evidence="1">
    <location>
        <begin position="97"/>
        <end position="117"/>
    </location>
</feature>
<protein>
    <submittedName>
        <fullName evidence="2">Uncharacterized protein</fullName>
    </submittedName>
</protein>
<keyword evidence="1" id="KW-0472">Membrane</keyword>
<proteinExistence type="predicted"/>
<evidence type="ECO:0000313" key="2">
    <source>
        <dbReference type="EMBL" id="TQF09018.1"/>
    </source>
</evidence>
<accession>A0A540WJ22</accession>
<feature type="transmembrane region" description="Helical" evidence="1">
    <location>
        <begin position="71"/>
        <end position="91"/>
    </location>
</feature>
<keyword evidence="3" id="KW-1185">Reference proteome</keyword>
<name>A0A540WJ22_9BACT</name>
<evidence type="ECO:0000256" key="1">
    <source>
        <dbReference type="SAM" id="Phobius"/>
    </source>
</evidence>